<organism evidence="2 3">
    <name type="scientific">Massilia frigida</name>
    <dbReference type="NCBI Taxonomy" id="2609281"/>
    <lineage>
        <taxon>Bacteria</taxon>
        <taxon>Pseudomonadati</taxon>
        <taxon>Pseudomonadota</taxon>
        <taxon>Betaproteobacteria</taxon>
        <taxon>Burkholderiales</taxon>
        <taxon>Oxalobacteraceae</taxon>
        <taxon>Telluria group</taxon>
        <taxon>Massilia</taxon>
    </lineage>
</organism>
<dbReference type="CDD" id="cd07996">
    <property type="entry name" value="WGR_MMR_like"/>
    <property type="match status" value="1"/>
</dbReference>
<keyword evidence="3" id="KW-1185">Reference proteome</keyword>
<dbReference type="Pfam" id="PF05406">
    <property type="entry name" value="WGR"/>
    <property type="match status" value="1"/>
</dbReference>
<gene>
    <name evidence="2" type="ORF">F2P44_17835</name>
</gene>
<evidence type="ECO:0000259" key="1">
    <source>
        <dbReference type="PROSITE" id="PS51977"/>
    </source>
</evidence>
<evidence type="ECO:0000313" key="2">
    <source>
        <dbReference type="EMBL" id="NHZ81121.1"/>
    </source>
</evidence>
<comment type="caution">
    <text evidence="2">The sequence shown here is derived from an EMBL/GenBank/DDBJ whole genome shotgun (WGS) entry which is preliminary data.</text>
</comment>
<dbReference type="InterPro" id="IPR049809">
    <property type="entry name" value="YehF/YfeS-like_WGR"/>
</dbReference>
<accession>A0ABX0N6T9</accession>
<dbReference type="InterPro" id="IPR008893">
    <property type="entry name" value="WGR_domain"/>
</dbReference>
<dbReference type="PROSITE" id="PS51977">
    <property type="entry name" value="WGR"/>
    <property type="match status" value="1"/>
</dbReference>
<dbReference type="Pfam" id="PF13569">
    <property type="entry name" value="DUF4132"/>
    <property type="match status" value="1"/>
</dbReference>
<dbReference type="InterPro" id="IPR025406">
    <property type="entry name" value="DUF4132"/>
</dbReference>
<dbReference type="EMBL" id="WHJG01000018">
    <property type="protein sequence ID" value="NHZ81121.1"/>
    <property type="molecule type" value="Genomic_DNA"/>
</dbReference>
<reference evidence="2 3" key="1">
    <citation type="submission" date="2019-10" db="EMBL/GenBank/DDBJ databases">
        <title>Taxonomy of Antarctic Massilia spp.: description of Massilia rubra sp. nov., Massilia aquatica sp. nov., Massilia mucilaginosa sp. nov., Massilia frigida sp. nov. isolated from streams, lakes and regoliths.</title>
        <authorList>
            <person name="Holochova P."/>
            <person name="Sedlacek I."/>
            <person name="Kralova S."/>
            <person name="Maslanova I."/>
            <person name="Busse H.-J."/>
            <person name="Stankova E."/>
            <person name="Vrbovska V."/>
            <person name="Kovarovic V."/>
            <person name="Bartak M."/>
            <person name="Svec P."/>
            <person name="Pantucek R."/>
        </authorList>
    </citation>
    <scope>NUCLEOTIDE SEQUENCE [LARGE SCALE GENOMIC DNA]</scope>
    <source>
        <strain evidence="2 3">CCM 8695</strain>
    </source>
</reference>
<dbReference type="RefSeq" id="WP_167088449.1">
    <property type="nucleotide sequence ID" value="NZ_WHJG01000018.1"/>
</dbReference>
<dbReference type="Proteomes" id="UP000621455">
    <property type="component" value="Unassembled WGS sequence"/>
</dbReference>
<proteinExistence type="predicted"/>
<protein>
    <submittedName>
        <fullName evidence="2">DUF4132 domain-containing protein</fullName>
    </submittedName>
</protein>
<name>A0ABX0N6T9_9BURK</name>
<dbReference type="SMART" id="SM00773">
    <property type="entry name" value="WGR"/>
    <property type="match status" value="1"/>
</dbReference>
<evidence type="ECO:0000313" key="3">
    <source>
        <dbReference type="Proteomes" id="UP000621455"/>
    </source>
</evidence>
<sequence length="1248" mass="134344">MMRRLEFNDGVSSKFWEIEQAGDALHIGFGKIGTAGQRQSKNHADAARAAAAMTKLIGEKTAKGYAETSAATAAVATAAVATPAAVKAVAPRAAPVAPVAPVTPVAPVAPVTPAAPGDAPPWLDADPQFELTPALAAHALPSRRHPGPPPSTDSDARWALFLERVRAHCVLRATGCDASLKEGVIEAIARIAKGKRLGSPASDVILLATEIINEKQRPAAEGCPFIDVLVADKGLAYAFDILIMLQRVGIEEQSRWSAESWNKVETREAGPFALYGLTQLGLRAHLAHAPQALWEQAVQRAREAAGALPSRSLPLLAALLPDAPQLANELALMLAPEPDYEGGRWWCCNYSWLIAYATSPEARQALRLWPPHQRLSPRDFDSSLMSVATALRDRGPGALEALEGGRGADAAQQALACIGTPEALRALAWGYGENWFTHMCAAGQRWPDAAMAALSELIGKDHCGPGGARPALASVVATHARRVPALKPWISAPAWEVLSVAAAHYLGGRDCADPGELPPVLAAPPWCQPATQEAQPFALAALALDPVVRWSETERERVADDGYRYQDYLVRRQYPMAGAVQAVDDIDTDGSLARWVDCLDPNECLQEQARAIADLPAPMNARVWNAVAHMGMTRPGYAIARLGVDALPALVDMFTSAPTREMEYVQYFGAVDLAAPVARAYATLKSKALLAQARAWLLDFPEHAACGLIAPALGQAGVERDHARQSLRVLAAAGHADLLLDVAARYRQPDVSAAMRAMLGPSPLQRYPARIGKLPAFWTALVWTRPLLAASGKALPDDAMDAIGVMLRFPHADGVYAGVGELKQACTPDSLAAFAWDLFRAWTDDGAKGKEIWAFHALGLLGNDQSARRLTRLLCDWPGQGLHARAVIGLDVLALIGSDTALMLLNGVAQKLKFKPLQDRAQEKINEIAEARGLTSDELEDRLAPDLGLDEQGTLLLDFGPRQFRVGFDETLTPFVRDNDGARSADLPKPKKSDDADLATEAVKRFKLLKKDARTIAAQQVLRLELAMCAQRRWPVRVFYDCMVRHPLVRHLAQRLVWGMYDTTGSQLQACFRITPEGTLSDAADDAVVLAQCMVGIPHALALAPADAAAFAQLFADYELLQPFAQLGRDTYALDHGNNNSGFGSWEDKVVPTGRLLGLLNQGWRLGETHDSAMIWDLLKVPGGGYTATLDIAPGIRAGSVHEFPEQTLGSLSIGRGGPKDIRESVAWSSLDPTMVSELIRDMEKLCA</sequence>
<feature type="domain" description="WGR" evidence="1">
    <location>
        <begin position="1"/>
        <end position="79"/>
    </location>
</feature>
<dbReference type="Gene3D" id="2.20.140.10">
    <property type="entry name" value="WGR domain"/>
    <property type="match status" value="1"/>
</dbReference>